<evidence type="ECO:0000259" key="1">
    <source>
        <dbReference type="Pfam" id="PF03061"/>
    </source>
</evidence>
<accession>A0A422NBM7</accession>
<feature type="domain" description="Thioesterase" evidence="1">
    <location>
        <begin position="86"/>
        <end position="154"/>
    </location>
</feature>
<dbReference type="OMA" id="MHYEKAV"/>
<organism evidence="2 3">
    <name type="scientific">Trypanosoma rangeli</name>
    <dbReference type="NCBI Taxonomy" id="5698"/>
    <lineage>
        <taxon>Eukaryota</taxon>
        <taxon>Discoba</taxon>
        <taxon>Euglenozoa</taxon>
        <taxon>Kinetoplastea</taxon>
        <taxon>Metakinetoplastina</taxon>
        <taxon>Trypanosomatida</taxon>
        <taxon>Trypanosomatidae</taxon>
        <taxon>Trypanosoma</taxon>
        <taxon>Herpetosoma</taxon>
    </lineage>
</organism>
<evidence type="ECO:0000313" key="2">
    <source>
        <dbReference type="EMBL" id="RNF02852.1"/>
    </source>
</evidence>
<protein>
    <submittedName>
        <fullName evidence="2">Thioesterase superfamily protein</fullName>
    </submittedName>
</protein>
<comment type="caution">
    <text evidence="2">The sequence shown here is derived from an EMBL/GenBank/DDBJ whole genome shotgun (WGS) entry which is preliminary data.</text>
</comment>
<dbReference type="InterPro" id="IPR006683">
    <property type="entry name" value="Thioestr_dom"/>
</dbReference>
<dbReference type="Pfam" id="PF03061">
    <property type="entry name" value="4HBT"/>
    <property type="match status" value="1"/>
</dbReference>
<reference evidence="2 3" key="1">
    <citation type="journal article" date="2018" name="BMC Genomics">
        <title>Genomic comparison of Trypanosoma conorhini and Trypanosoma rangeli to Trypanosoma cruzi strains of high and low virulence.</title>
        <authorList>
            <person name="Bradwell K.R."/>
            <person name="Koparde V.N."/>
            <person name="Matveyev A.V."/>
            <person name="Serrano M.G."/>
            <person name="Alves J.M."/>
            <person name="Parikh H."/>
            <person name="Huang B."/>
            <person name="Lee V."/>
            <person name="Espinosa-Alvarez O."/>
            <person name="Ortiz P.A."/>
            <person name="Costa-Martins A.G."/>
            <person name="Teixeira M.M."/>
            <person name="Buck G.A."/>
        </authorList>
    </citation>
    <scope>NUCLEOTIDE SEQUENCE [LARGE SCALE GENOMIC DNA]</scope>
    <source>
        <strain evidence="2 3">AM80</strain>
    </source>
</reference>
<sequence>MFAGQPLWVPLATHVPVFVERFTAFKQASPHTQQILDALKYRPEDTRVLLAPDARVKGRQVTYAMAFPLTVTAAACEAQGGGMMGAGAFTSLLDSTTSVHVMERLSPSNDAHVSVNMQSKCLRPIRLGDTLTLISRVEKMGARVAFMSAELLRDRPSGNAPPGEEEEPPATSIEEMEHFLRRFERLAYGRHVKCLLRSK</sequence>
<dbReference type="RefSeq" id="XP_029237160.1">
    <property type="nucleotide sequence ID" value="XM_029382991.1"/>
</dbReference>
<dbReference type="SUPFAM" id="SSF54637">
    <property type="entry name" value="Thioesterase/thiol ester dehydrase-isomerase"/>
    <property type="match status" value="1"/>
</dbReference>
<dbReference type="OrthoDB" id="46529at2759"/>
<gene>
    <name evidence="2" type="ORF">TraAM80_06136</name>
</gene>
<evidence type="ECO:0000313" key="3">
    <source>
        <dbReference type="Proteomes" id="UP000283634"/>
    </source>
</evidence>
<keyword evidence="3" id="KW-1185">Reference proteome</keyword>
<dbReference type="Gene3D" id="3.10.129.10">
    <property type="entry name" value="Hotdog Thioesterase"/>
    <property type="match status" value="1"/>
</dbReference>
<dbReference type="EMBL" id="MKGL01000216">
    <property type="protein sequence ID" value="RNF02852.1"/>
    <property type="molecule type" value="Genomic_DNA"/>
</dbReference>
<dbReference type="Proteomes" id="UP000283634">
    <property type="component" value="Unassembled WGS sequence"/>
</dbReference>
<name>A0A422NBM7_TRYRA</name>
<dbReference type="InterPro" id="IPR029069">
    <property type="entry name" value="HotDog_dom_sf"/>
</dbReference>
<dbReference type="GeneID" id="40330069"/>
<dbReference type="AlphaFoldDB" id="A0A422NBM7"/>
<proteinExistence type="predicted"/>